<reference evidence="1 2" key="1">
    <citation type="submission" date="2020-04" db="EMBL/GenBank/DDBJ databases">
        <title>Genomic insights into acetone-butanol-ethanol (ABE) fermentation by sequencing solventogenic clostridia strains.</title>
        <authorList>
            <person name="Brown S."/>
        </authorList>
    </citation>
    <scope>NUCLEOTIDE SEQUENCE [LARGE SCALE GENOMIC DNA]</scope>
    <source>
        <strain evidence="1 2">DJ011</strain>
    </source>
</reference>
<name>A0A923ECY7_CLOTT</name>
<sequence>MLRYWNEKSILSESIESFLNKFKEFIDREFVNYKENDFILDIHDKTSIIKIIIKYTRYKNIILSKNAWEWIEDENELNVLKNYLYNRL</sequence>
<gene>
    <name evidence="1" type="ORF">HGG79_13785</name>
</gene>
<dbReference type="AlphaFoldDB" id="A0A923ECY7"/>
<organism evidence="1 2">
    <name type="scientific">Clostridium tetanomorphum</name>
    <dbReference type="NCBI Taxonomy" id="1553"/>
    <lineage>
        <taxon>Bacteria</taxon>
        <taxon>Bacillati</taxon>
        <taxon>Bacillota</taxon>
        <taxon>Clostridia</taxon>
        <taxon>Eubacteriales</taxon>
        <taxon>Clostridiaceae</taxon>
        <taxon>Clostridium</taxon>
    </lineage>
</organism>
<keyword evidence="2" id="KW-1185">Reference proteome</keyword>
<evidence type="ECO:0000313" key="2">
    <source>
        <dbReference type="Proteomes" id="UP000563151"/>
    </source>
</evidence>
<dbReference type="EMBL" id="JAAZWO010000018">
    <property type="protein sequence ID" value="MBC2398834.1"/>
    <property type="molecule type" value="Genomic_DNA"/>
</dbReference>
<proteinExistence type="predicted"/>
<protein>
    <submittedName>
        <fullName evidence="1">Uncharacterized protein</fullName>
    </submittedName>
</protein>
<evidence type="ECO:0000313" key="1">
    <source>
        <dbReference type="EMBL" id="MBC2398834.1"/>
    </source>
</evidence>
<dbReference type="RefSeq" id="WP_035151877.1">
    <property type="nucleotide sequence ID" value="NZ_JAAZWO010000018.1"/>
</dbReference>
<dbReference type="Proteomes" id="UP000563151">
    <property type="component" value="Unassembled WGS sequence"/>
</dbReference>
<accession>A0A923ECY7</accession>
<comment type="caution">
    <text evidence="1">The sequence shown here is derived from an EMBL/GenBank/DDBJ whole genome shotgun (WGS) entry which is preliminary data.</text>
</comment>